<dbReference type="OrthoDB" id="424484at2759"/>
<dbReference type="Proteomes" id="UP000649617">
    <property type="component" value="Unassembled WGS sequence"/>
</dbReference>
<gene>
    <name evidence="2" type="primary">ABHD17A</name>
    <name evidence="2" type="ORF">SPIL2461_LOCUS13066</name>
</gene>
<protein>
    <submittedName>
        <fullName evidence="2">ABHD17A protein</fullName>
    </submittedName>
</protein>
<proteinExistence type="predicted"/>
<evidence type="ECO:0000313" key="2">
    <source>
        <dbReference type="EMBL" id="CAE7504290.1"/>
    </source>
</evidence>
<feature type="compositionally biased region" description="Basic and acidic residues" evidence="1">
    <location>
        <begin position="301"/>
        <end position="312"/>
    </location>
</feature>
<comment type="caution">
    <text evidence="2">The sequence shown here is derived from an EMBL/GenBank/DDBJ whole genome shotgun (WGS) entry which is preliminary data.</text>
</comment>
<organism evidence="2 3">
    <name type="scientific">Symbiodinium pilosum</name>
    <name type="common">Dinoflagellate</name>
    <dbReference type="NCBI Taxonomy" id="2952"/>
    <lineage>
        <taxon>Eukaryota</taxon>
        <taxon>Sar</taxon>
        <taxon>Alveolata</taxon>
        <taxon>Dinophyceae</taxon>
        <taxon>Suessiales</taxon>
        <taxon>Symbiodiniaceae</taxon>
        <taxon>Symbiodinium</taxon>
    </lineage>
</organism>
<feature type="non-terminal residue" evidence="2">
    <location>
        <position position="491"/>
    </location>
</feature>
<feature type="region of interest" description="Disordered" evidence="1">
    <location>
        <begin position="382"/>
        <end position="410"/>
    </location>
</feature>
<reference evidence="2" key="1">
    <citation type="submission" date="2021-02" db="EMBL/GenBank/DDBJ databases">
        <authorList>
            <person name="Dougan E. K."/>
            <person name="Rhodes N."/>
            <person name="Thang M."/>
            <person name="Chan C."/>
        </authorList>
    </citation>
    <scope>NUCLEOTIDE SEQUENCE</scope>
</reference>
<dbReference type="AlphaFoldDB" id="A0A812T186"/>
<dbReference type="EMBL" id="CAJNIZ010027959">
    <property type="protein sequence ID" value="CAE7504290.1"/>
    <property type="molecule type" value="Genomic_DNA"/>
</dbReference>
<name>A0A812T186_SYMPI</name>
<evidence type="ECO:0000256" key="1">
    <source>
        <dbReference type="SAM" id="MobiDB-lite"/>
    </source>
</evidence>
<feature type="region of interest" description="Disordered" evidence="1">
    <location>
        <begin position="345"/>
        <end position="368"/>
    </location>
</feature>
<keyword evidence="3" id="KW-1185">Reference proteome</keyword>
<feature type="non-terminal residue" evidence="2">
    <location>
        <position position="1"/>
    </location>
</feature>
<sequence length="491" mass="53801">QRTGARSWFDDFHDHLRSTINIEAFTEAPALFCIPVAKDGGGTAAGGGGLSHVDDVFAAGGVLAMSALRSSVKGKYKCTIQELRQVGEEISFLKRRHAWVSAGIDGRGWILGIFSNPKHIQYLAELLGVTKQAKKNTPLPTGALPLFVQEDLISDDQAALYRKCVGILLYISPDVPSAQYAIKTLASFCGKSNVGAWKCLRHLANYLFNSAEYVLCLETAGKGRGHVTRIAYLSHLINVRDAASGFRRVGEDEFYAIQEREEAKKFIRSVKKLNHGGHANHGLRVLSLLLQIVATESVEHSLSSDDHGDHNGSGDARAFDFNPDRAESAWSHLLAMMIEAAADPDAHDAMPPLEPLDEDDATSNPFEQHSPRTRAMILDETPPATPSVASVQPEFEPDESDADDAESYNGHTNDAQAQEIIGVQQAVIMQPPNQPIVHAALNFADLVIRHDADVWYGPVSGVRYHWRRTCPGLRNAAYIGQMTYTQMIAER</sequence>
<accession>A0A812T186</accession>
<evidence type="ECO:0000313" key="3">
    <source>
        <dbReference type="Proteomes" id="UP000649617"/>
    </source>
</evidence>
<feature type="region of interest" description="Disordered" evidence="1">
    <location>
        <begin position="301"/>
        <end position="320"/>
    </location>
</feature>
<feature type="compositionally biased region" description="Acidic residues" evidence="1">
    <location>
        <begin position="395"/>
        <end position="406"/>
    </location>
</feature>